<evidence type="ECO:0000313" key="1">
    <source>
        <dbReference type="EMBL" id="BAT98056.1"/>
    </source>
</evidence>
<feature type="non-terminal residue" evidence="1">
    <location>
        <position position="88"/>
    </location>
</feature>
<keyword evidence="2" id="KW-1185">Reference proteome</keyword>
<name>A0A0S3SYN5_PHAAN</name>
<reference evidence="1 2" key="1">
    <citation type="journal article" date="2015" name="Sci. Rep.">
        <title>The power of single molecule real-time sequencing technology in the de novo assembly of a eukaryotic genome.</title>
        <authorList>
            <person name="Sakai H."/>
            <person name="Naito K."/>
            <person name="Ogiso-Tanaka E."/>
            <person name="Takahashi Y."/>
            <person name="Iseki K."/>
            <person name="Muto C."/>
            <person name="Satou K."/>
            <person name="Teruya K."/>
            <person name="Shiroma A."/>
            <person name="Shimoji M."/>
            <person name="Hirano T."/>
            <person name="Itoh T."/>
            <person name="Kaga A."/>
            <person name="Tomooka N."/>
        </authorList>
    </citation>
    <scope>NUCLEOTIDE SEQUENCE [LARGE SCALE GENOMIC DNA]</scope>
    <source>
        <strain evidence="2">cv. Shumari</strain>
    </source>
</reference>
<gene>
    <name evidence="1" type="primary">Vigan.09G166900</name>
    <name evidence="1" type="ORF">VIGAN_09166900</name>
</gene>
<organism evidence="1 2">
    <name type="scientific">Vigna angularis var. angularis</name>
    <dbReference type="NCBI Taxonomy" id="157739"/>
    <lineage>
        <taxon>Eukaryota</taxon>
        <taxon>Viridiplantae</taxon>
        <taxon>Streptophyta</taxon>
        <taxon>Embryophyta</taxon>
        <taxon>Tracheophyta</taxon>
        <taxon>Spermatophyta</taxon>
        <taxon>Magnoliopsida</taxon>
        <taxon>eudicotyledons</taxon>
        <taxon>Gunneridae</taxon>
        <taxon>Pentapetalae</taxon>
        <taxon>rosids</taxon>
        <taxon>fabids</taxon>
        <taxon>Fabales</taxon>
        <taxon>Fabaceae</taxon>
        <taxon>Papilionoideae</taxon>
        <taxon>50 kb inversion clade</taxon>
        <taxon>NPAAA clade</taxon>
        <taxon>indigoferoid/millettioid clade</taxon>
        <taxon>Phaseoleae</taxon>
        <taxon>Vigna</taxon>
    </lineage>
</organism>
<dbReference type="EMBL" id="AP015042">
    <property type="protein sequence ID" value="BAT98056.1"/>
    <property type="molecule type" value="Genomic_DNA"/>
</dbReference>
<dbReference type="AlphaFoldDB" id="A0A0S3SYN5"/>
<proteinExistence type="predicted"/>
<evidence type="ECO:0000313" key="2">
    <source>
        <dbReference type="Proteomes" id="UP000291084"/>
    </source>
</evidence>
<sequence>MSGGWVRVRLTPKSEISSSHSTIFRGFSFFHNSIKFLHSLPSTRPKGLPLPSSLRALTTKELVRDSPVVCTPFPSSTFFTYVLRCYNR</sequence>
<protein>
    <submittedName>
        <fullName evidence="1">Uncharacterized protein</fullName>
    </submittedName>
</protein>
<accession>A0A0S3SYN5</accession>
<dbReference type="Proteomes" id="UP000291084">
    <property type="component" value="Chromosome 9"/>
</dbReference>